<dbReference type="RefSeq" id="WP_147665011.1">
    <property type="nucleotide sequence ID" value="NZ_CP042905.2"/>
</dbReference>
<evidence type="ECO:0000313" key="2">
    <source>
        <dbReference type="Proteomes" id="UP000321408"/>
    </source>
</evidence>
<dbReference type="InterPro" id="IPR036390">
    <property type="entry name" value="WH_DNA-bd_sf"/>
</dbReference>
<sequence>MESTKDVLTYKQKAVQILSKDELNILLDEHYSKIFTFLRNSPKTVEEILEIFSNSTISKSKKTIYRYLNFLTKKNLIHLAGKRVIVQPDQKLSSYNLYIRSSKFYLNQKFISEENRMDSDVHGILQQYCTGMSCFLEILLGKDIDFPPFFKKMSDLIIKKESALLEMLRVIPIQKLERIKDIDYLELNRILESVLWMNLIYTNPSIHENIKSILDELE</sequence>
<dbReference type="SUPFAM" id="SSF46785">
    <property type="entry name" value="Winged helix' DNA-binding domain"/>
    <property type="match status" value="1"/>
</dbReference>
<organism evidence="1 2">
    <name type="scientific">Promethearchaeum syntrophicum</name>
    <dbReference type="NCBI Taxonomy" id="2594042"/>
    <lineage>
        <taxon>Archaea</taxon>
        <taxon>Promethearchaeati</taxon>
        <taxon>Promethearchaeota</taxon>
        <taxon>Promethearchaeia</taxon>
        <taxon>Promethearchaeales</taxon>
        <taxon>Promethearchaeaceae</taxon>
        <taxon>Promethearchaeum</taxon>
    </lineage>
</organism>
<dbReference type="Gene3D" id="1.10.10.10">
    <property type="entry name" value="Winged helix-like DNA-binding domain superfamily/Winged helix DNA-binding domain"/>
    <property type="match status" value="1"/>
</dbReference>
<proteinExistence type="predicted"/>
<protein>
    <submittedName>
        <fullName evidence="1">Uncharacterized protein</fullName>
    </submittedName>
</protein>
<gene>
    <name evidence="1" type="ORF">DSAG12_03912</name>
</gene>
<accession>A0A5B9DG26</accession>
<reference evidence="1 2" key="2">
    <citation type="journal article" date="2024" name="Int. J. Syst. Evol. Microbiol.">
        <title>Promethearchaeum syntrophicum gen. nov., sp. nov., an anaerobic, obligately syntrophic archaeon, the first isolate of the lineage 'Asgard' archaea, and proposal of the new archaeal phylum Promethearchaeota phyl. nov. and kingdom Promethearchaeati regn. nov.</title>
        <authorList>
            <person name="Imachi H."/>
            <person name="Nobu M.K."/>
            <person name="Kato S."/>
            <person name="Takaki Y."/>
            <person name="Miyazaki M."/>
            <person name="Miyata M."/>
            <person name="Ogawara M."/>
            <person name="Saito Y."/>
            <person name="Sakai S."/>
            <person name="Tahara Y.O."/>
            <person name="Takano Y."/>
            <person name="Tasumi E."/>
            <person name="Uematsu K."/>
            <person name="Yoshimura T."/>
            <person name="Itoh T."/>
            <person name="Ohkuma M."/>
            <person name="Takai K."/>
        </authorList>
    </citation>
    <scope>NUCLEOTIDE SEQUENCE [LARGE SCALE GENOMIC DNA]</scope>
    <source>
        <strain evidence="1 2">MK-D1</strain>
    </source>
</reference>
<dbReference type="Proteomes" id="UP000321408">
    <property type="component" value="Chromosome"/>
</dbReference>
<dbReference type="KEGG" id="psyt:DSAG12_03912"/>
<keyword evidence="2" id="KW-1185">Reference proteome</keyword>
<reference evidence="1 2" key="1">
    <citation type="journal article" date="2020" name="Nature">
        <title>Isolation of an archaeon at the prokaryote-eukaryote interface.</title>
        <authorList>
            <person name="Imachi H."/>
            <person name="Nobu M.K."/>
            <person name="Nakahara N."/>
            <person name="Morono Y."/>
            <person name="Ogawara M."/>
            <person name="Takaki Y."/>
            <person name="Takano Y."/>
            <person name="Uematsu K."/>
            <person name="Ikuta T."/>
            <person name="Ito M."/>
            <person name="Matsui Y."/>
            <person name="Miyazaki M."/>
            <person name="Murata K."/>
            <person name="Saito Y."/>
            <person name="Sakai S."/>
            <person name="Song C."/>
            <person name="Tasumi E."/>
            <person name="Yamanaka Y."/>
            <person name="Yamaguchi T."/>
            <person name="Kamagata Y."/>
            <person name="Tamaki H."/>
            <person name="Takai K."/>
        </authorList>
    </citation>
    <scope>NUCLEOTIDE SEQUENCE [LARGE SCALE GENOMIC DNA]</scope>
    <source>
        <strain evidence="1 2">MK-D1</strain>
    </source>
</reference>
<name>A0A5B9DG26_9ARCH</name>
<dbReference type="GeneID" id="41331876"/>
<evidence type="ECO:0000313" key="1">
    <source>
        <dbReference type="EMBL" id="QEE18074.1"/>
    </source>
</evidence>
<dbReference type="EMBL" id="CP042905">
    <property type="protein sequence ID" value="QEE18074.1"/>
    <property type="molecule type" value="Genomic_DNA"/>
</dbReference>
<dbReference type="AlphaFoldDB" id="A0A5B9DG26"/>
<dbReference type="InterPro" id="IPR036388">
    <property type="entry name" value="WH-like_DNA-bd_sf"/>
</dbReference>